<dbReference type="FunFam" id="3.10.129.10:FF:000004">
    <property type="entry name" value="Tol-pal system-associated acyl-CoA thioesterase"/>
    <property type="match status" value="1"/>
</dbReference>
<dbReference type="InterPro" id="IPR014166">
    <property type="entry name" value="Tol-Pal_acyl-CoA_thioesterase"/>
</dbReference>
<sequence length="148" mass="17031">MNAESAGRLPFSWPVRVYWEDTDAGGVVYHANYLCFFERCRSEWLRSLGIAQERFRHEFDRVFAIRSMHTDYRRASRLDDQLVVRVDEVRVGLASLDFRQSILRQGEDESIATAQVRVGCLVASSFKPTRMPDSLRQILLQATESGAD</sequence>
<evidence type="ECO:0000313" key="4">
    <source>
        <dbReference type="Proteomes" id="UP000613768"/>
    </source>
</evidence>
<dbReference type="PANTHER" id="PTHR31793:SF37">
    <property type="entry name" value="ACYL-COA THIOESTER HYDROLASE YBGC"/>
    <property type="match status" value="1"/>
</dbReference>
<dbReference type="InterPro" id="IPR029069">
    <property type="entry name" value="HotDog_dom_sf"/>
</dbReference>
<evidence type="ECO:0000313" key="3">
    <source>
        <dbReference type="EMBL" id="MBD8524155.1"/>
    </source>
</evidence>
<dbReference type="InterPro" id="IPR050563">
    <property type="entry name" value="4-hydroxybenzoyl-CoA_TE"/>
</dbReference>
<accession>A0AAW3ZGR3</accession>
<name>A0AAW3ZGR3_9GAMM</name>
<dbReference type="Pfam" id="PF13279">
    <property type="entry name" value="4HBT_2"/>
    <property type="match status" value="1"/>
</dbReference>
<dbReference type="EMBL" id="JACYTR010000001">
    <property type="protein sequence ID" value="MBD8524155.1"/>
    <property type="molecule type" value="Genomic_DNA"/>
</dbReference>
<dbReference type="InterPro" id="IPR008272">
    <property type="entry name" value="HB-CoA_thioesterase_AS"/>
</dbReference>
<dbReference type="InterPro" id="IPR006684">
    <property type="entry name" value="YbgC/YbaW"/>
</dbReference>
<dbReference type="NCBIfam" id="TIGR00051">
    <property type="entry name" value="YbgC/FadM family acyl-CoA thioesterase"/>
    <property type="match status" value="1"/>
</dbReference>
<reference evidence="3 4" key="1">
    <citation type="submission" date="2020-09" db="EMBL/GenBank/DDBJ databases">
        <title>Pseudoxanthomonas sp. CAU 1598 isolated from sand of Yaerae Beach.</title>
        <authorList>
            <person name="Kim W."/>
        </authorList>
    </citation>
    <scope>NUCLEOTIDE SEQUENCE [LARGE SCALE GENOMIC DNA]</scope>
    <source>
        <strain evidence="3 4">CAU 1598</strain>
    </source>
</reference>
<proteinExistence type="inferred from homology"/>
<gene>
    <name evidence="3" type="primary">ybgC</name>
    <name evidence="3" type="ORF">IFO71_00220</name>
</gene>
<comment type="similarity">
    <text evidence="1">Belongs to the 4-hydroxybenzoyl-CoA thioesterase family.</text>
</comment>
<keyword evidence="4" id="KW-1185">Reference proteome</keyword>
<dbReference type="Gene3D" id="3.10.129.10">
    <property type="entry name" value="Hotdog Thioesterase"/>
    <property type="match status" value="1"/>
</dbReference>
<dbReference type="AlphaFoldDB" id="A0AAW3ZGR3"/>
<dbReference type="NCBIfam" id="TIGR02799">
    <property type="entry name" value="thio_ybgC"/>
    <property type="match status" value="1"/>
</dbReference>
<dbReference type="PROSITE" id="PS01328">
    <property type="entry name" value="4HBCOA_THIOESTERASE"/>
    <property type="match status" value="1"/>
</dbReference>
<evidence type="ECO:0000256" key="1">
    <source>
        <dbReference type="ARBA" id="ARBA00005953"/>
    </source>
</evidence>
<organism evidence="3 4">
    <name type="scientific">Pseudomarimonas arenosa</name>
    <dbReference type="NCBI Taxonomy" id="2774145"/>
    <lineage>
        <taxon>Bacteria</taxon>
        <taxon>Pseudomonadati</taxon>
        <taxon>Pseudomonadota</taxon>
        <taxon>Gammaproteobacteria</taxon>
        <taxon>Lysobacterales</taxon>
        <taxon>Lysobacteraceae</taxon>
        <taxon>Pseudomarimonas</taxon>
    </lineage>
</organism>
<comment type="caution">
    <text evidence="3">The sequence shown here is derived from an EMBL/GenBank/DDBJ whole genome shotgun (WGS) entry which is preliminary data.</text>
</comment>
<keyword evidence="2" id="KW-0378">Hydrolase</keyword>
<protein>
    <submittedName>
        <fullName evidence="3">Tol-pal system-associated acyl-CoA thioesterase</fullName>
    </submittedName>
</protein>
<dbReference type="Proteomes" id="UP000613768">
    <property type="component" value="Unassembled WGS sequence"/>
</dbReference>
<evidence type="ECO:0000256" key="2">
    <source>
        <dbReference type="ARBA" id="ARBA00022801"/>
    </source>
</evidence>
<dbReference type="PANTHER" id="PTHR31793">
    <property type="entry name" value="4-HYDROXYBENZOYL-COA THIOESTERASE FAMILY MEMBER"/>
    <property type="match status" value="1"/>
</dbReference>
<dbReference type="GO" id="GO:0047617">
    <property type="term" value="F:fatty acyl-CoA hydrolase activity"/>
    <property type="evidence" value="ECO:0007669"/>
    <property type="project" value="TreeGrafter"/>
</dbReference>
<dbReference type="SUPFAM" id="SSF54637">
    <property type="entry name" value="Thioesterase/thiol ester dehydrase-isomerase"/>
    <property type="match status" value="1"/>
</dbReference>
<dbReference type="PIRSF" id="PIRSF003230">
    <property type="entry name" value="YbgC"/>
    <property type="match status" value="1"/>
</dbReference>
<dbReference type="CDD" id="cd00586">
    <property type="entry name" value="4HBT"/>
    <property type="match status" value="1"/>
</dbReference>